<dbReference type="PROSITE" id="PS01008">
    <property type="entry name" value="DNAA"/>
    <property type="match status" value="1"/>
</dbReference>
<dbReference type="FunFam" id="3.40.50.300:FF:000668">
    <property type="entry name" value="Chromosomal replication initiator protein DnaA"/>
    <property type="match status" value="1"/>
</dbReference>
<dbReference type="InterPro" id="IPR001957">
    <property type="entry name" value="Chromosome_initiator_DnaA"/>
</dbReference>
<dbReference type="GO" id="GO:0008289">
    <property type="term" value="F:lipid binding"/>
    <property type="evidence" value="ECO:0007669"/>
    <property type="project" value="UniProtKB-KW"/>
</dbReference>
<dbReference type="NCBIfam" id="TIGR00362">
    <property type="entry name" value="DnaA"/>
    <property type="match status" value="1"/>
</dbReference>
<dbReference type="GO" id="GO:0005524">
    <property type="term" value="F:ATP binding"/>
    <property type="evidence" value="ECO:0007669"/>
    <property type="project" value="UniProtKB-UniRule"/>
</dbReference>
<comment type="function">
    <text evidence="8 10">Plays an essential role in the initiation and regulation of chromosomal replication. ATP-DnaA binds to the origin of replication (oriC) to initiate formation of the DNA replication initiation complex once per cell cycle. Binds the DnaA box (a 9 base pair repeat at the origin) and separates the double-stranded (ds)DNA. Forms a right-handed helical filament on oriC DNA; dsDNA binds to the exterior of the filament while single-stranded (ss)DNA is stabiized in the filament's interior. The ATP-DnaA-oriC complex binds and stabilizes one strand of the AT-rich DNA unwinding element (DUE), permitting loading of DNA polymerase. After initiation quickly degrades to an ADP-DnaA complex that is not apt for DNA replication. Binds acidic phospholipids.</text>
</comment>
<sequence length="446" mass="50438">MEKDKLWKAVLGEMELSLPPMMFATWFKGTELDSINDGKVFIRAQNIFSRDWLKSKHSGQILESLQKFNSSIKEINFFVGDTRKKDRGKINLESKPVSRSRESVQLQTYNLKEDYTFDSFVVGNNNSLAFAVAKEVAKSPGKKHNPLFLYGGVGLGKTHLAQAIGNEIKKNSPKAKINYVSCETFTNDYIAAIAAKKMNQFKKKYREVDVLIVDDIQFLSNKEGSQEEFFHTFNSLHQNKRHIILTADKVPQAIPALADRLASRFGGGTIADLLPPNLETRIAILNKKCQEIEFYPEAEVVEFIADQIKSNVRELEGALNRVYNYCHFNNISASKDTAKKALQDIISSSSKALSSAQIIQAVCDYYKLDKKDLLGKSRKQELIEPRHVAIYLLRNNTSDSLPLIGKIMGGKDHSTILHSYRKIEKGVLINIDLKKDIENICELLKI</sequence>
<feature type="binding site" evidence="8">
    <location>
        <position position="157"/>
    </location>
    <ligand>
        <name>ATP</name>
        <dbReference type="ChEBI" id="CHEBI:30616"/>
    </ligand>
</feature>
<evidence type="ECO:0000313" key="14">
    <source>
        <dbReference type="EMBL" id="PIT97504.1"/>
    </source>
</evidence>
<evidence type="ECO:0000256" key="8">
    <source>
        <dbReference type="HAMAP-Rule" id="MF_00377"/>
    </source>
</evidence>
<dbReference type="PANTHER" id="PTHR30050">
    <property type="entry name" value="CHROMOSOMAL REPLICATION INITIATOR PROTEIN DNAA"/>
    <property type="match status" value="1"/>
</dbReference>
<dbReference type="InterPro" id="IPR010921">
    <property type="entry name" value="Trp_repressor/repl_initiator"/>
</dbReference>
<dbReference type="Gene3D" id="1.10.1750.10">
    <property type="match status" value="1"/>
</dbReference>
<keyword evidence="5 8" id="KW-0067">ATP-binding</keyword>
<dbReference type="GO" id="GO:0006275">
    <property type="term" value="P:regulation of DNA replication"/>
    <property type="evidence" value="ECO:0007669"/>
    <property type="project" value="UniProtKB-UniRule"/>
</dbReference>
<dbReference type="Gene3D" id="3.40.50.300">
    <property type="entry name" value="P-loop containing nucleotide triphosphate hydrolases"/>
    <property type="match status" value="1"/>
</dbReference>
<evidence type="ECO:0000256" key="6">
    <source>
        <dbReference type="ARBA" id="ARBA00023121"/>
    </source>
</evidence>
<keyword evidence="6 8" id="KW-0446">Lipid-binding</keyword>
<dbReference type="SUPFAM" id="SSF48295">
    <property type="entry name" value="TrpR-like"/>
    <property type="match status" value="1"/>
</dbReference>
<comment type="similarity">
    <text evidence="1 8 11">Belongs to the DnaA family.</text>
</comment>
<feature type="binding site" evidence="8">
    <location>
        <position position="156"/>
    </location>
    <ligand>
        <name>ATP</name>
        <dbReference type="ChEBI" id="CHEBI:30616"/>
    </ligand>
</feature>
<dbReference type="PRINTS" id="PR00051">
    <property type="entry name" value="DNAA"/>
</dbReference>
<dbReference type="Pfam" id="PF08299">
    <property type="entry name" value="Bac_DnaA_C"/>
    <property type="match status" value="1"/>
</dbReference>
<feature type="domain" description="AAA+ ATPase" evidence="12">
    <location>
        <begin position="143"/>
        <end position="271"/>
    </location>
</feature>
<dbReference type="AlphaFoldDB" id="A0A2M6WXI7"/>
<comment type="subcellular location">
    <subcellularLocation>
        <location evidence="8">Cytoplasm</location>
    </subcellularLocation>
</comment>
<dbReference type="InterPro" id="IPR038454">
    <property type="entry name" value="DnaA_N_sf"/>
</dbReference>
<evidence type="ECO:0000256" key="3">
    <source>
        <dbReference type="ARBA" id="ARBA00022705"/>
    </source>
</evidence>
<dbReference type="GO" id="GO:0005737">
    <property type="term" value="C:cytoplasm"/>
    <property type="evidence" value="ECO:0007669"/>
    <property type="project" value="UniProtKB-SubCell"/>
</dbReference>
<evidence type="ECO:0000256" key="7">
    <source>
        <dbReference type="ARBA" id="ARBA00023125"/>
    </source>
</evidence>
<evidence type="ECO:0000259" key="12">
    <source>
        <dbReference type="SMART" id="SM00382"/>
    </source>
</evidence>
<dbReference type="InterPro" id="IPR020591">
    <property type="entry name" value="Chromosome_initiator_DnaA-like"/>
</dbReference>
<dbReference type="CDD" id="cd06571">
    <property type="entry name" value="Bac_DnaA_C"/>
    <property type="match status" value="1"/>
</dbReference>
<evidence type="ECO:0000259" key="13">
    <source>
        <dbReference type="SMART" id="SM00760"/>
    </source>
</evidence>
<dbReference type="SUPFAM" id="SSF52540">
    <property type="entry name" value="P-loop containing nucleoside triphosphate hydrolases"/>
    <property type="match status" value="1"/>
</dbReference>
<evidence type="ECO:0000313" key="15">
    <source>
        <dbReference type="Proteomes" id="UP000228596"/>
    </source>
</evidence>
<evidence type="ECO:0000256" key="5">
    <source>
        <dbReference type="ARBA" id="ARBA00022840"/>
    </source>
</evidence>
<dbReference type="GO" id="GO:0006270">
    <property type="term" value="P:DNA replication initiation"/>
    <property type="evidence" value="ECO:0007669"/>
    <property type="project" value="UniProtKB-UniRule"/>
</dbReference>
<gene>
    <name evidence="8" type="primary">dnaA</name>
    <name evidence="14" type="ORF">COT77_01080</name>
</gene>
<dbReference type="InterPro" id="IPR013317">
    <property type="entry name" value="DnaA_dom"/>
</dbReference>
<proteinExistence type="inferred from homology"/>
<dbReference type="InterPro" id="IPR003593">
    <property type="entry name" value="AAA+_ATPase"/>
</dbReference>
<dbReference type="GO" id="GO:0005886">
    <property type="term" value="C:plasma membrane"/>
    <property type="evidence" value="ECO:0007669"/>
    <property type="project" value="TreeGrafter"/>
</dbReference>
<dbReference type="Gene3D" id="1.10.8.60">
    <property type="match status" value="1"/>
</dbReference>
<evidence type="ECO:0000256" key="2">
    <source>
        <dbReference type="ARBA" id="ARBA00022490"/>
    </source>
</evidence>
<dbReference type="Pfam" id="PF00308">
    <property type="entry name" value="Bac_DnaA"/>
    <property type="match status" value="1"/>
</dbReference>
<evidence type="ECO:0000256" key="9">
    <source>
        <dbReference type="NCBIfam" id="TIGR00362"/>
    </source>
</evidence>
<dbReference type="Proteomes" id="UP000228596">
    <property type="component" value="Unassembled WGS sequence"/>
</dbReference>
<evidence type="ECO:0000256" key="1">
    <source>
        <dbReference type="ARBA" id="ARBA00006583"/>
    </source>
</evidence>
<evidence type="ECO:0000256" key="11">
    <source>
        <dbReference type="RuleBase" id="RU004227"/>
    </source>
</evidence>
<comment type="subunit">
    <text evidence="8">Oligomerizes as a right-handed, spiral filament on DNA at oriC.</text>
</comment>
<feature type="domain" description="Chromosomal replication initiator DnaA C-terminal" evidence="13">
    <location>
        <begin position="354"/>
        <end position="423"/>
    </location>
</feature>
<evidence type="ECO:0000256" key="4">
    <source>
        <dbReference type="ARBA" id="ARBA00022741"/>
    </source>
</evidence>
<dbReference type="GO" id="GO:0003688">
    <property type="term" value="F:DNA replication origin binding"/>
    <property type="evidence" value="ECO:0007669"/>
    <property type="project" value="UniProtKB-UniRule"/>
</dbReference>
<dbReference type="InterPro" id="IPR013159">
    <property type="entry name" value="DnaA_C"/>
</dbReference>
<feature type="region of interest" description="Domain IV, binds dsDNA" evidence="8">
    <location>
        <begin position="327"/>
        <end position="446"/>
    </location>
</feature>
<dbReference type="EMBL" id="PEZV01000007">
    <property type="protein sequence ID" value="PIT97504.1"/>
    <property type="molecule type" value="Genomic_DNA"/>
</dbReference>
<keyword evidence="2 8" id="KW-0963">Cytoplasm</keyword>
<keyword evidence="7 8" id="KW-0238">DNA-binding</keyword>
<dbReference type="InterPro" id="IPR027417">
    <property type="entry name" value="P-loop_NTPase"/>
</dbReference>
<comment type="domain">
    <text evidence="8">Domain I is involved in oligomerization and binding regulators, domain II is flexibile and of varying length in different bacteria, domain III forms the AAA+ region, while domain IV binds dsDNA.</text>
</comment>
<dbReference type="PANTHER" id="PTHR30050:SF2">
    <property type="entry name" value="CHROMOSOMAL REPLICATION INITIATOR PROTEIN DNAA"/>
    <property type="match status" value="1"/>
</dbReference>
<feature type="region of interest" description="Domain III, AAA+ region" evidence="8">
    <location>
        <begin position="110"/>
        <end position="326"/>
    </location>
</feature>
<dbReference type="HAMAP" id="MF_00377">
    <property type="entry name" value="DnaA_bact"/>
    <property type="match status" value="1"/>
</dbReference>
<dbReference type="SMART" id="SM00760">
    <property type="entry name" value="Bac_DnaA_C"/>
    <property type="match status" value="1"/>
</dbReference>
<dbReference type="InterPro" id="IPR018312">
    <property type="entry name" value="Chromosome_initiator_DnaA_CS"/>
</dbReference>
<feature type="binding site" evidence="8">
    <location>
        <position position="154"/>
    </location>
    <ligand>
        <name>ATP</name>
        <dbReference type="ChEBI" id="CHEBI:30616"/>
    </ligand>
</feature>
<keyword evidence="3 8" id="KW-0235">DNA replication</keyword>
<protein>
    <recommendedName>
        <fullName evidence="8 9">Chromosomal replication initiator protein DnaA</fullName>
    </recommendedName>
</protein>
<feature type="region of interest" description="Domain I, interacts with DnaA modulators" evidence="8">
    <location>
        <begin position="1"/>
        <end position="94"/>
    </location>
</feature>
<evidence type="ECO:0000256" key="10">
    <source>
        <dbReference type="RuleBase" id="RU000577"/>
    </source>
</evidence>
<accession>A0A2M6WXI7</accession>
<comment type="caution">
    <text evidence="14">The sequence shown here is derived from an EMBL/GenBank/DDBJ whole genome shotgun (WGS) entry which is preliminary data.</text>
</comment>
<feature type="binding site" evidence="8">
    <location>
        <position position="158"/>
    </location>
    <ligand>
        <name>ATP</name>
        <dbReference type="ChEBI" id="CHEBI:30616"/>
    </ligand>
</feature>
<organism evidence="14 15">
    <name type="scientific">Candidatus Berkelbacteria bacterium CG10_big_fil_rev_8_21_14_0_10_41_12</name>
    <dbReference type="NCBI Taxonomy" id="1974513"/>
    <lineage>
        <taxon>Bacteria</taxon>
        <taxon>Candidatus Berkelbacteria</taxon>
    </lineage>
</organism>
<name>A0A2M6WXI7_9BACT</name>
<dbReference type="InterPro" id="IPR024633">
    <property type="entry name" value="DnaA_N_dom"/>
</dbReference>
<reference evidence="15" key="1">
    <citation type="submission" date="2017-09" db="EMBL/GenBank/DDBJ databases">
        <title>Depth-based differentiation of microbial function through sediment-hosted aquifers and enrichment of novel symbionts in the deep terrestrial subsurface.</title>
        <authorList>
            <person name="Probst A.J."/>
            <person name="Ladd B."/>
            <person name="Jarett J.K."/>
            <person name="Geller-Mcgrath D.E."/>
            <person name="Sieber C.M.K."/>
            <person name="Emerson J.B."/>
            <person name="Anantharaman K."/>
            <person name="Thomas B.C."/>
            <person name="Malmstrom R."/>
            <person name="Stieglmeier M."/>
            <person name="Klingl A."/>
            <person name="Woyke T."/>
            <person name="Ryan C.M."/>
            <person name="Banfield J.F."/>
        </authorList>
    </citation>
    <scope>NUCLEOTIDE SEQUENCE [LARGE SCALE GENOMIC DNA]</scope>
</reference>
<comment type="caution">
    <text evidence="8">Lacks conserved residue(s) required for the propagation of feature annotation.</text>
</comment>
<keyword evidence="4 8" id="KW-0547">Nucleotide-binding</keyword>
<dbReference type="CDD" id="cd00009">
    <property type="entry name" value="AAA"/>
    <property type="match status" value="1"/>
</dbReference>
<dbReference type="Gene3D" id="3.30.300.180">
    <property type="match status" value="1"/>
</dbReference>
<dbReference type="Pfam" id="PF11638">
    <property type="entry name" value="DnaA_N"/>
    <property type="match status" value="1"/>
</dbReference>
<dbReference type="SMART" id="SM00382">
    <property type="entry name" value="AAA"/>
    <property type="match status" value="1"/>
</dbReference>